<dbReference type="AlphaFoldDB" id="A0A6A4H5L3"/>
<organism evidence="4 5">
    <name type="scientific">Gymnopus androsaceus JB14</name>
    <dbReference type="NCBI Taxonomy" id="1447944"/>
    <lineage>
        <taxon>Eukaryota</taxon>
        <taxon>Fungi</taxon>
        <taxon>Dikarya</taxon>
        <taxon>Basidiomycota</taxon>
        <taxon>Agaricomycotina</taxon>
        <taxon>Agaricomycetes</taxon>
        <taxon>Agaricomycetidae</taxon>
        <taxon>Agaricales</taxon>
        <taxon>Marasmiineae</taxon>
        <taxon>Omphalotaceae</taxon>
        <taxon>Gymnopus</taxon>
    </lineage>
</organism>
<feature type="signal peptide" evidence="3">
    <location>
        <begin position="1"/>
        <end position="31"/>
    </location>
</feature>
<feature type="region of interest" description="Disordered" evidence="1">
    <location>
        <begin position="175"/>
        <end position="194"/>
    </location>
</feature>
<evidence type="ECO:0000256" key="3">
    <source>
        <dbReference type="SAM" id="SignalP"/>
    </source>
</evidence>
<feature type="transmembrane region" description="Helical" evidence="2">
    <location>
        <begin position="200"/>
        <end position="223"/>
    </location>
</feature>
<evidence type="ECO:0000256" key="2">
    <source>
        <dbReference type="SAM" id="Phobius"/>
    </source>
</evidence>
<evidence type="ECO:0000313" key="4">
    <source>
        <dbReference type="EMBL" id="KAE9393076.1"/>
    </source>
</evidence>
<dbReference type="EMBL" id="ML769581">
    <property type="protein sequence ID" value="KAE9393076.1"/>
    <property type="molecule type" value="Genomic_DNA"/>
</dbReference>
<keyword evidence="2" id="KW-1133">Transmembrane helix</keyword>
<sequence>MPSPSPNSFLIFSTLTLATLILPHITLQARAFSFAIPSNPIQNISFPVIWQRDSTDPTMFSLDRQWKDPSTNKSKGGGIFAEINGTVGESLDPQTSSLQLAESGTFIMYGLVTRSPHTKSTFYISPTFTVLGSLEAVQTTGIIYLGTSFPLAGPTSSSISSSSLAGSGSSAPTAVSTVSGASDPTSSTSSSLDHSSDNTAAIIGGVVGGVIVVFAIAVFTILLRRQNRKLRYKKLSAALLKNGWRQ</sequence>
<dbReference type="Proteomes" id="UP000799118">
    <property type="component" value="Unassembled WGS sequence"/>
</dbReference>
<keyword evidence="2" id="KW-0472">Membrane</keyword>
<evidence type="ECO:0000256" key="1">
    <source>
        <dbReference type="SAM" id="MobiDB-lite"/>
    </source>
</evidence>
<evidence type="ECO:0000313" key="5">
    <source>
        <dbReference type="Proteomes" id="UP000799118"/>
    </source>
</evidence>
<keyword evidence="2" id="KW-0812">Transmembrane</keyword>
<proteinExistence type="predicted"/>
<evidence type="ECO:0008006" key="6">
    <source>
        <dbReference type="Google" id="ProtNLM"/>
    </source>
</evidence>
<keyword evidence="3" id="KW-0732">Signal</keyword>
<accession>A0A6A4H5L3</accession>
<protein>
    <recommendedName>
        <fullName evidence="6">Mid2 domain-containing protein</fullName>
    </recommendedName>
</protein>
<dbReference type="OrthoDB" id="3064412at2759"/>
<feature type="chain" id="PRO_5025349059" description="Mid2 domain-containing protein" evidence="3">
    <location>
        <begin position="32"/>
        <end position="246"/>
    </location>
</feature>
<gene>
    <name evidence="4" type="ORF">BT96DRAFT_999787</name>
</gene>
<keyword evidence="5" id="KW-1185">Reference proteome</keyword>
<reference evidence="4" key="1">
    <citation type="journal article" date="2019" name="Environ. Microbiol.">
        <title>Fungal ecological strategies reflected in gene transcription - a case study of two litter decomposers.</title>
        <authorList>
            <person name="Barbi F."/>
            <person name="Kohler A."/>
            <person name="Barry K."/>
            <person name="Baskaran P."/>
            <person name="Daum C."/>
            <person name="Fauchery L."/>
            <person name="Ihrmark K."/>
            <person name="Kuo A."/>
            <person name="LaButti K."/>
            <person name="Lipzen A."/>
            <person name="Morin E."/>
            <person name="Grigoriev I.V."/>
            <person name="Henrissat B."/>
            <person name="Lindahl B."/>
            <person name="Martin F."/>
        </authorList>
    </citation>
    <scope>NUCLEOTIDE SEQUENCE</scope>
    <source>
        <strain evidence="4">JB14</strain>
    </source>
</reference>
<name>A0A6A4H5L3_9AGAR</name>